<feature type="compositionally biased region" description="Gly residues" evidence="1">
    <location>
        <begin position="35"/>
        <end position="49"/>
    </location>
</feature>
<proteinExistence type="predicted"/>
<dbReference type="PANTHER" id="PTHR33437">
    <property type="entry name" value="OS06G0361200 PROTEIN"/>
    <property type="match status" value="1"/>
</dbReference>
<name>A0AAW2QKI7_9LAMI</name>
<organism evidence="2">
    <name type="scientific">Sesamum calycinum</name>
    <dbReference type="NCBI Taxonomy" id="2727403"/>
    <lineage>
        <taxon>Eukaryota</taxon>
        <taxon>Viridiplantae</taxon>
        <taxon>Streptophyta</taxon>
        <taxon>Embryophyta</taxon>
        <taxon>Tracheophyta</taxon>
        <taxon>Spermatophyta</taxon>
        <taxon>Magnoliopsida</taxon>
        <taxon>eudicotyledons</taxon>
        <taxon>Gunneridae</taxon>
        <taxon>Pentapetalae</taxon>
        <taxon>asterids</taxon>
        <taxon>lamiids</taxon>
        <taxon>Lamiales</taxon>
        <taxon>Pedaliaceae</taxon>
        <taxon>Sesamum</taxon>
    </lineage>
</organism>
<dbReference type="PANTHER" id="PTHR33437:SF4">
    <property type="entry name" value="RETROTRANSPOSON GAG PROTEIN"/>
    <property type="match status" value="1"/>
</dbReference>
<gene>
    <name evidence="2" type="ORF">Scaly_1030000</name>
</gene>
<feature type="compositionally biased region" description="Basic and acidic residues" evidence="1">
    <location>
        <begin position="50"/>
        <end position="65"/>
    </location>
</feature>
<dbReference type="AlphaFoldDB" id="A0AAW2QKI7"/>
<sequence length="368" mass="40480">MVVVRVEWIPEEVGMDLFEVGEGGGGGDELVEVGLGEGRGSGGAGGGRGSGERVERSGEEGESRALGDLPHLQGVPTPRGVLLGLMWSKVVVDTWVDDMPHRTVGCHVCGLFGTNVLLDFDHGPSRGYPVPFAFANLFSRGRLLVKDSNQSDRAMWNNCIHEKISDHKFWHGRWDRSTLHLFPLAKKKSIQIDTQGKAVKSVNSKLTISKSSNSSTKSVGVTTRSMPKKLKESSQMSPLAEYVEKNLHSPSYTGLTNHVQEQDAQIARLVNKADNVDASHVMGKQVEAHDEVEAPAKQHYIEKDKYAKELQISSDGLIPVDKLKEFIEGIIRSKIEGNSKSFLTYSKPYTAKIDSLKIPMGYQPLKFQ</sequence>
<dbReference type="EMBL" id="JACGWM010000006">
    <property type="protein sequence ID" value="KAL0368111.1"/>
    <property type="molecule type" value="Genomic_DNA"/>
</dbReference>
<feature type="region of interest" description="Disordered" evidence="1">
    <location>
        <begin position="32"/>
        <end position="72"/>
    </location>
</feature>
<evidence type="ECO:0000313" key="2">
    <source>
        <dbReference type="EMBL" id="KAL0368111.1"/>
    </source>
</evidence>
<comment type="caution">
    <text evidence="2">The sequence shown here is derived from an EMBL/GenBank/DDBJ whole genome shotgun (WGS) entry which is preliminary data.</text>
</comment>
<accession>A0AAW2QKI7</accession>
<reference evidence="2" key="2">
    <citation type="journal article" date="2024" name="Plant">
        <title>Genomic evolution and insights into agronomic trait innovations of Sesamum species.</title>
        <authorList>
            <person name="Miao H."/>
            <person name="Wang L."/>
            <person name="Qu L."/>
            <person name="Liu H."/>
            <person name="Sun Y."/>
            <person name="Le M."/>
            <person name="Wang Q."/>
            <person name="Wei S."/>
            <person name="Zheng Y."/>
            <person name="Lin W."/>
            <person name="Duan Y."/>
            <person name="Cao H."/>
            <person name="Xiong S."/>
            <person name="Wang X."/>
            <person name="Wei L."/>
            <person name="Li C."/>
            <person name="Ma Q."/>
            <person name="Ju M."/>
            <person name="Zhao R."/>
            <person name="Li G."/>
            <person name="Mu C."/>
            <person name="Tian Q."/>
            <person name="Mei H."/>
            <person name="Zhang T."/>
            <person name="Gao T."/>
            <person name="Zhang H."/>
        </authorList>
    </citation>
    <scope>NUCLEOTIDE SEQUENCE</scope>
    <source>
        <strain evidence="2">KEN8</strain>
    </source>
</reference>
<reference evidence="2" key="1">
    <citation type="submission" date="2020-06" db="EMBL/GenBank/DDBJ databases">
        <authorList>
            <person name="Li T."/>
            <person name="Hu X."/>
            <person name="Zhang T."/>
            <person name="Song X."/>
            <person name="Zhang H."/>
            <person name="Dai N."/>
            <person name="Sheng W."/>
            <person name="Hou X."/>
            <person name="Wei L."/>
        </authorList>
    </citation>
    <scope>NUCLEOTIDE SEQUENCE</scope>
    <source>
        <strain evidence="2">KEN8</strain>
        <tissue evidence="2">Leaf</tissue>
    </source>
</reference>
<feature type="region of interest" description="Disordered" evidence="1">
    <location>
        <begin position="210"/>
        <end position="237"/>
    </location>
</feature>
<protein>
    <submittedName>
        <fullName evidence="2">Uncharacterized protein</fullName>
    </submittedName>
</protein>
<evidence type="ECO:0000256" key="1">
    <source>
        <dbReference type="SAM" id="MobiDB-lite"/>
    </source>
</evidence>